<reference evidence="10 11" key="1">
    <citation type="journal article" date="2020" name="Nat. Commun.">
        <title>Genome of Tripterygium wilfordii and identification of cytochrome P450 involved in triptolide biosynthesis.</title>
        <authorList>
            <person name="Tu L."/>
            <person name="Su P."/>
            <person name="Zhang Z."/>
            <person name="Gao L."/>
            <person name="Wang J."/>
            <person name="Hu T."/>
            <person name="Zhou J."/>
            <person name="Zhang Y."/>
            <person name="Zhao Y."/>
            <person name="Liu Y."/>
            <person name="Song Y."/>
            <person name="Tong Y."/>
            <person name="Lu Y."/>
            <person name="Yang J."/>
            <person name="Xu C."/>
            <person name="Jia M."/>
            <person name="Peters R.J."/>
            <person name="Huang L."/>
            <person name="Gao W."/>
        </authorList>
    </citation>
    <scope>NUCLEOTIDE SEQUENCE [LARGE SCALE GENOMIC DNA]</scope>
    <source>
        <strain evidence="11">cv. XIE 37</strain>
        <tissue evidence="10">Leaf</tissue>
    </source>
</reference>
<feature type="transmembrane region" description="Helical" evidence="9">
    <location>
        <begin position="359"/>
        <end position="383"/>
    </location>
</feature>
<evidence type="ECO:0000256" key="9">
    <source>
        <dbReference type="SAM" id="Phobius"/>
    </source>
</evidence>
<comment type="caution">
    <text evidence="10">The sequence shown here is derived from an EMBL/GenBank/DDBJ whole genome shotgun (WGS) entry which is preliminary data.</text>
</comment>
<evidence type="ECO:0000256" key="7">
    <source>
        <dbReference type="ARBA" id="ARBA00023265"/>
    </source>
</evidence>
<evidence type="ECO:0000256" key="4">
    <source>
        <dbReference type="ARBA" id="ARBA00022821"/>
    </source>
</evidence>
<evidence type="ECO:0000256" key="8">
    <source>
        <dbReference type="RuleBase" id="RU280816"/>
    </source>
</evidence>
<comment type="function">
    <text evidence="8">May be involved in modulation of pathogen defense and leaf cell death.</text>
</comment>
<dbReference type="InParanoid" id="A0A7J7CBX5"/>
<evidence type="ECO:0000313" key="10">
    <source>
        <dbReference type="EMBL" id="KAF5731367.1"/>
    </source>
</evidence>
<dbReference type="GO" id="GO:0005516">
    <property type="term" value="F:calmodulin binding"/>
    <property type="evidence" value="ECO:0007669"/>
    <property type="project" value="UniProtKB-KW"/>
</dbReference>
<keyword evidence="8" id="KW-0112">Calmodulin-binding</keyword>
<sequence length="589" mass="66951">MYCLVCKTTLSSENVYSLNFDSENVLLRVKEDCLLPLGTASSALHQFLRRRKRKSLSIALEKIKTEMMTMGFILVLLTVSEAPISNICVAESVANSFLPCKDPASFVEPAVSSAAQITGSESNTTLFNNNTDGSCKAKGMVSLISREGVMELRIFISVLAVFHVLYCVLTMCLGIAKMRKWKAWEEETHTLEYQIANDPRRFQLTRQTSFGRRHLKLWSDHSFLLWPVCFVRQFSGSASKADYFTLRNGFIAANVSEGSTFDFHRFLARAFDNDFKKVVEIRFWIWIFCVIFIFFSAHGFYNYFWLPFIPLVIVLVVGTKLEVIITKMCVEGGKNNSVTRGTFLVKPSDDLFWFRQPKLLLHLLQLTLIQNSFQLAFFTWTWYEYGLRSCFNREAEDIAIRITMGVVVQFVCGYVTLPLYALVIQMGSGMNKAIFTERVVRGLKDWQHNARQSLSKDRFTLTRHSENSFSPDNIDTSNSEVQTNLFPCNDFFPPLTAMSPSSTNEIVEERVESDHTPNPAMISNPIPEIIEEEANAKIITKERYDGEISFGSGWKKLERGNGIGEITSIIEEDTSNAVSDFGDQHTNIS</sequence>
<keyword evidence="6 8" id="KW-0472">Membrane</keyword>
<feature type="transmembrane region" description="Helical" evidence="9">
    <location>
        <begin position="398"/>
        <end position="423"/>
    </location>
</feature>
<dbReference type="GO" id="GO:0006952">
    <property type="term" value="P:defense response"/>
    <property type="evidence" value="ECO:0007669"/>
    <property type="project" value="UniProtKB-KW"/>
</dbReference>
<protein>
    <recommendedName>
        <fullName evidence="8">MLO-like protein</fullName>
    </recommendedName>
</protein>
<feature type="transmembrane region" description="Helical" evidence="9">
    <location>
        <begin position="154"/>
        <end position="176"/>
    </location>
</feature>
<dbReference type="EMBL" id="JAAARO010000018">
    <property type="protein sequence ID" value="KAF5731367.1"/>
    <property type="molecule type" value="Genomic_DNA"/>
</dbReference>
<keyword evidence="4 8" id="KW-0611">Plant defense</keyword>
<dbReference type="PANTHER" id="PTHR31942:SF57">
    <property type="entry name" value="MLO-LIKE PROTEIN"/>
    <property type="match status" value="1"/>
</dbReference>
<proteinExistence type="inferred from homology"/>
<comment type="domain">
    <text evidence="8">The C-terminus contains a calmodulin-binding domain, which binds calmodulin in a calcium-dependent fashion.</text>
</comment>
<keyword evidence="5 8" id="KW-1133">Transmembrane helix</keyword>
<comment type="similarity">
    <text evidence="2 8">Belongs to the MLO family.</text>
</comment>
<evidence type="ECO:0000313" key="11">
    <source>
        <dbReference type="Proteomes" id="UP000593562"/>
    </source>
</evidence>
<dbReference type="Proteomes" id="UP000593562">
    <property type="component" value="Unassembled WGS sequence"/>
</dbReference>
<evidence type="ECO:0000256" key="6">
    <source>
        <dbReference type="ARBA" id="ARBA00023136"/>
    </source>
</evidence>
<keyword evidence="3 8" id="KW-0812">Transmembrane</keyword>
<feature type="transmembrane region" description="Helical" evidence="9">
    <location>
        <begin position="307"/>
        <end position="325"/>
    </location>
</feature>
<evidence type="ECO:0000256" key="5">
    <source>
        <dbReference type="ARBA" id="ARBA00022989"/>
    </source>
</evidence>
<organism evidence="10 11">
    <name type="scientific">Tripterygium wilfordii</name>
    <name type="common">Thunder God vine</name>
    <dbReference type="NCBI Taxonomy" id="458696"/>
    <lineage>
        <taxon>Eukaryota</taxon>
        <taxon>Viridiplantae</taxon>
        <taxon>Streptophyta</taxon>
        <taxon>Embryophyta</taxon>
        <taxon>Tracheophyta</taxon>
        <taxon>Spermatophyta</taxon>
        <taxon>Magnoliopsida</taxon>
        <taxon>eudicotyledons</taxon>
        <taxon>Gunneridae</taxon>
        <taxon>Pentapetalae</taxon>
        <taxon>rosids</taxon>
        <taxon>fabids</taxon>
        <taxon>Celastrales</taxon>
        <taxon>Celastraceae</taxon>
        <taxon>Tripterygium</taxon>
    </lineage>
</organism>
<keyword evidence="7 8" id="KW-0568">Pathogenesis-related protein</keyword>
<dbReference type="Pfam" id="PF03094">
    <property type="entry name" value="Mlo"/>
    <property type="match status" value="1"/>
</dbReference>
<comment type="subcellular location">
    <subcellularLocation>
        <location evidence="1 8">Membrane</location>
        <topology evidence="1 8">Multi-pass membrane protein</topology>
    </subcellularLocation>
</comment>
<gene>
    <name evidence="8" type="primary">MLO</name>
    <name evidence="10" type="ORF">HS088_TW18G00044</name>
</gene>
<keyword evidence="11" id="KW-1185">Reference proteome</keyword>
<accession>A0A7J7CBX5</accession>
<evidence type="ECO:0000256" key="3">
    <source>
        <dbReference type="ARBA" id="ARBA00022692"/>
    </source>
</evidence>
<evidence type="ECO:0000256" key="2">
    <source>
        <dbReference type="ARBA" id="ARBA00006574"/>
    </source>
</evidence>
<name>A0A7J7CBX5_TRIWF</name>
<dbReference type="PANTHER" id="PTHR31942">
    <property type="entry name" value="MLO-LIKE PROTEIN 1"/>
    <property type="match status" value="1"/>
</dbReference>
<dbReference type="GO" id="GO:0016020">
    <property type="term" value="C:membrane"/>
    <property type="evidence" value="ECO:0007669"/>
    <property type="project" value="UniProtKB-SubCell"/>
</dbReference>
<evidence type="ECO:0000256" key="1">
    <source>
        <dbReference type="ARBA" id="ARBA00004141"/>
    </source>
</evidence>
<feature type="transmembrane region" description="Helical" evidence="9">
    <location>
        <begin position="283"/>
        <end position="301"/>
    </location>
</feature>
<dbReference type="InterPro" id="IPR004326">
    <property type="entry name" value="Mlo"/>
</dbReference>
<dbReference type="AlphaFoldDB" id="A0A7J7CBX5"/>